<evidence type="ECO:0000313" key="1">
    <source>
        <dbReference type="EMBL" id="KAA6360773.1"/>
    </source>
</evidence>
<evidence type="ECO:0000313" key="2">
    <source>
        <dbReference type="Proteomes" id="UP000324800"/>
    </source>
</evidence>
<accession>A0A5J4TS74</accession>
<name>A0A5J4TS74_9EUKA</name>
<sequence length="72" mass="8316">TEQRIVKFFIGKLMAEQVEIGISGIPQDIKFVVLSFGALRTTQYISKQREGQEIQTLIPWSINDEQNKDVQY</sequence>
<comment type="caution">
    <text evidence="1">The sequence shown here is derived from an EMBL/GenBank/DDBJ whole genome shotgun (WGS) entry which is preliminary data.</text>
</comment>
<dbReference type="AlphaFoldDB" id="A0A5J4TS74"/>
<organism evidence="1 2">
    <name type="scientific">Streblomastix strix</name>
    <dbReference type="NCBI Taxonomy" id="222440"/>
    <lineage>
        <taxon>Eukaryota</taxon>
        <taxon>Metamonada</taxon>
        <taxon>Preaxostyla</taxon>
        <taxon>Oxymonadida</taxon>
        <taxon>Streblomastigidae</taxon>
        <taxon>Streblomastix</taxon>
    </lineage>
</organism>
<gene>
    <name evidence="1" type="ORF">EZS28_043700</name>
</gene>
<dbReference type="EMBL" id="SNRW01026464">
    <property type="protein sequence ID" value="KAA6360773.1"/>
    <property type="molecule type" value="Genomic_DNA"/>
</dbReference>
<proteinExistence type="predicted"/>
<feature type="non-terminal residue" evidence="1">
    <location>
        <position position="1"/>
    </location>
</feature>
<reference evidence="1 2" key="1">
    <citation type="submission" date="2019-03" db="EMBL/GenBank/DDBJ databases">
        <title>Single cell metagenomics reveals metabolic interactions within the superorganism composed of flagellate Streblomastix strix and complex community of Bacteroidetes bacteria on its surface.</title>
        <authorList>
            <person name="Treitli S.C."/>
            <person name="Kolisko M."/>
            <person name="Husnik F."/>
            <person name="Keeling P."/>
            <person name="Hampl V."/>
        </authorList>
    </citation>
    <scope>NUCLEOTIDE SEQUENCE [LARGE SCALE GENOMIC DNA]</scope>
    <source>
        <strain evidence="1">ST1C</strain>
    </source>
</reference>
<dbReference type="Proteomes" id="UP000324800">
    <property type="component" value="Unassembled WGS sequence"/>
</dbReference>
<protein>
    <submittedName>
        <fullName evidence="1">Uncharacterized protein</fullName>
    </submittedName>
</protein>